<evidence type="ECO:0000256" key="1">
    <source>
        <dbReference type="SAM" id="MobiDB-lite"/>
    </source>
</evidence>
<dbReference type="AlphaFoldDB" id="A0A9P6L785"/>
<gene>
    <name evidence="2" type="ORF">BJ322DRAFT_1108703</name>
</gene>
<dbReference type="EMBL" id="WIUZ02000007">
    <property type="protein sequence ID" value="KAF9785247.1"/>
    <property type="molecule type" value="Genomic_DNA"/>
</dbReference>
<organism evidence="2 3">
    <name type="scientific">Thelephora terrestris</name>
    <dbReference type="NCBI Taxonomy" id="56493"/>
    <lineage>
        <taxon>Eukaryota</taxon>
        <taxon>Fungi</taxon>
        <taxon>Dikarya</taxon>
        <taxon>Basidiomycota</taxon>
        <taxon>Agaricomycotina</taxon>
        <taxon>Agaricomycetes</taxon>
        <taxon>Thelephorales</taxon>
        <taxon>Thelephoraceae</taxon>
        <taxon>Thelephora</taxon>
    </lineage>
</organism>
<reference evidence="2" key="1">
    <citation type="journal article" date="2020" name="Nat. Commun.">
        <title>Large-scale genome sequencing of mycorrhizal fungi provides insights into the early evolution of symbiotic traits.</title>
        <authorList>
            <person name="Miyauchi S."/>
            <person name="Kiss E."/>
            <person name="Kuo A."/>
            <person name="Drula E."/>
            <person name="Kohler A."/>
            <person name="Sanchez-Garcia M."/>
            <person name="Morin E."/>
            <person name="Andreopoulos B."/>
            <person name="Barry K.W."/>
            <person name="Bonito G."/>
            <person name="Buee M."/>
            <person name="Carver A."/>
            <person name="Chen C."/>
            <person name="Cichocki N."/>
            <person name="Clum A."/>
            <person name="Culley D."/>
            <person name="Crous P.W."/>
            <person name="Fauchery L."/>
            <person name="Girlanda M."/>
            <person name="Hayes R.D."/>
            <person name="Keri Z."/>
            <person name="LaButti K."/>
            <person name="Lipzen A."/>
            <person name="Lombard V."/>
            <person name="Magnuson J."/>
            <person name="Maillard F."/>
            <person name="Murat C."/>
            <person name="Nolan M."/>
            <person name="Ohm R.A."/>
            <person name="Pangilinan J."/>
            <person name="Pereira M.F."/>
            <person name="Perotto S."/>
            <person name="Peter M."/>
            <person name="Pfister S."/>
            <person name="Riley R."/>
            <person name="Sitrit Y."/>
            <person name="Stielow J.B."/>
            <person name="Szollosi G."/>
            <person name="Zifcakova L."/>
            <person name="Stursova M."/>
            <person name="Spatafora J.W."/>
            <person name="Tedersoo L."/>
            <person name="Vaario L.M."/>
            <person name="Yamada A."/>
            <person name="Yan M."/>
            <person name="Wang P."/>
            <person name="Xu J."/>
            <person name="Bruns T."/>
            <person name="Baldrian P."/>
            <person name="Vilgalys R."/>
            <person name="Dunand C."/>
            <person name="Henrissat B."/>
            <person name="Grigoriev I.V."/>
            <person name="Hibbett D."/>
            <person name="Nagy L.G."/>
            <person name="Martin F.M."/>
        </authorList>
    </citation>
    <scope>NUCLEOTIDE SEQUENCE</scope>
    <source>
        <strain evidence="2">UH-Tt-Lm1</strain>
    </source>
</reference>
<dbReference type="OrthoDB" id="2351920at2759"/>
<keyword evidence="3" id="KW-1185">Reference proteome</keyword>
<feature type="compositionally biased region" description="Basic and acidic residues" evidence="1">
    <location>
        <begin position="120"/>
        <end position="130"/>
    </location>
</feature>
<feature type="region of interest" description="Disordered" evidence="1">
    <location>
        <begin position="27"/>
        <end position="82"/>
    </location>
</feature>
<dbReference type="Proteomes" id="UP000736335">
    <property type="component" value="Unassembled WGS sequence"/>
</dbReference>
<comment type="caution">
    <text evidence="2">The sequence shown here is derived from an EMBL/GenBank/DDBJ whole genome shotgun (WGS) entry which is preliminary data.</text>
</comment>
<evidence type="ECO:0000313" key="3">
    <source>
        <dbReference type="Proteomes" id="UP000736335"/>
    </source>
</evidence>
<sequence length="207" mass="22849">MTDLFYCYAHMTPSDLRTLDTLEGPDYMDGYLSDEDLDIPPGTKPPNPEESELLPSVVHPSYPFGNPLSIKHPASRPKRPFEPSSRALFEDMVPLGAGVNGFLRWKELGLDTLLPVDEEAEKKAQAEQARKMANGAPAHQQPTAPPPQPAGAQRQAFGMQADEEGDDEEDTDGDEDEEGEEDEEVATEVDEDSLRMLDSQDLLSSDY</sequence>
<evidence type="ECO:0000313" key="2">
    <source>
        <dbReference type="EMBL" id="KAF9785247.1"/>
    </source>
</evidence>
<proteinExistence type="predicted"/>
<reference evidence="2" key="2">
    <citation type="submission" date="2020-11" db="EMBL/GenBank/DDBJ databases">
        <authorList>
            <consortium name="DOE Joint Genome Institute"/>
            <person name="Kuo A."/>
            <person name="Miyauchi S."/>
            <person name="Kiss E."/>
            <person name="Drula E."/>
            <person name="Kohler A."/>
            <person name="Sanchez-Garcia M."/>
            <person name="Andreopoulos B."/>
            <person name="Barry K.W."/>
            <person name="Bonito G."/>
            <person name="Buee M."/>
            <person name="Carver A."/>
            <person name="Chen C."/>
            <person name="Cichocki N."/>
            <person name="Clum A."/>
            <person name="Culley D."/>
            <person name="Crous P.W."/>
            <person name="Fauchery L."/>
            <person name="Girlanda M."/>
            <person name="Hayes R."/>
            <person name="Keri Z."/>
            <person name="Labutti K."/>
            <person name="Lipzen A."/>
            <person name="Lombard V."/>
            <person name="Magnuson J."/>
            <person name="Maillard F."/>
            <person name="Morin E."/>
            <person name="Murat C."/>
            <person name="Nolan M."/>
            <person name="Ohm R."/>
            <person name="Pangilinan J."/>
            <person name="Pereira M."/>
            <person name="Perotto S."/>
            <person name="Peter M."/>
            <person name="Riley R."/>
            <person name="Sitrit Y."/>
            <person name="Stielow B."/>
            <person name="Szollosi G."/>
            <person name="Zifcakova L."/>
            <person name="Stursova M."/>
            <person name="Spatafora J.W."/>
            <person name="Tedersoo L."/>
            <person name="Vaario L.-M."/>
            <person name="Yamada A."/>
            <person name="Yan M."/>
            <person name="Wang P."/>
            <person name="Xu J."/>
            <person name="Bruns T."/>
            <person name="Baldrian P."/>
            <person name="Vilgalys R."/>
            <person name="Henrissat B."/>
            <person name="Grigoriev I.V."/>
            <person name="Hibbett D."/>
            <person name="Nagy L.G."/>
            <person name="Martin F.M."/>
        </authorList>
    </citation>
    <scope>NUCLEOTIDE SEQUENCE</scope>
    <source>
        <strain evidence="2">UH-Tt-Lm1</strain>
    </source>
</reference>
<accession>A0A9P6L785</accession>
<feature type="compositionally biased region" description="Acidic residues" evidence="1">
    <location>
        <begin position="161"/>
        <end position="191"/>
    </location>
</feature>
<protein>
    <submittedName>
        <fullName evidence="2">Uncharacterized protein</fullName>
    </submittedName>
</protein>
<feature type="region of interest" description="Disordered" evidence="1">
    <location>
        <begin position="119"/>
        <end position="207"/>
    </location>
</feature>
<name>A0A9P6L785_9AGAM</name>